<keyword evidence="5 7" id="KW-0472">Membrane</keyword>
<evidence type="ECO:0000256" key="4">
    <source>
        <dbReference type="ARBA" id="ARBA00022989"/>
    </source>
</evidence>
<sequence>MSSDVSPSPLSSAPRSTAGAVPSHGSIHTPSAWSLGVRALWRDWRAGELTVLMLAIVLAVAALAAVAFFADRLQAGLQRDARQLLGADVVLRSDHPLPPEYAQQARALGLAVVHHVTFPTMARADDADGGEVRLVSLKAVSAGYPLRGELRTSGDVADRVGQLGAGQPAPGQVWADAALLEALNLQLGQRLWLGERAFELTRVITLEPDRGAGFLTFAPRVLMALDDLPATGLVQPASRIQYRLAVAGDDAAVRRFETWAQARLQATAERGTHIESVESGRPELQQTLQRAEQFLRLVALLTALLAAVAVAVAARQYALRHLDGCALLRVLGLSQGRMAGAYVVSFGLAGVVAALVGVALGFAVHFVFVWWLADLLQASLPAAGWAPVALGLGVGLTLMAAFGLPPVLQLAQTPPLRVIRRDVGGVRAASALVWLGGAGGFVALLVAASRDLTLGGIAVGGFGAAVAVFAAVTWLALRLLRALVAESSAPRWLVLATRQLTARPGYAVVQVCSLAVGLLALLLLVLLRTDLIDSWRRATPPDAPNRFVINIQPDQASSFQAFLAEHGVQRFDWYPMVRGRLVALNGRPVRPEQFAGERAQRLVEREFNLSYSAELPAHNPVVAGRWQSGEAEAVSIEQGLAQTLGLRVGDTLTFDIAGVLHTARITSLRKVDWASMRVNFFALYPVARLADDVPYTHIAAFRAPAQAGFDRALLRRFPNVTNVDTSAALAQVQRVLEQVIRAVEFLFAFSVAAGVVVLLATVSATRTQREREYAVLRALGASAALLRRMQRAELAGVGALAGLLAAAAAAAVGWALARRVFEFDWQVSPWVPLAGAVAGALLALLAGWWSLRGVLRAPVVQTLRHAAE</sequence>
<protein>
    <submittedName>
        <fullName evidence="9">FtsX-like permease family protein</fullName>
    </submittedName>
</protein>
<evidence type="ECO:0000256" key="2">
    <source>
        <dbReference type="ARBA" id="ARBA00022475"/>
    </source>
</evidence>
<dbReference type="InterPro" id="IPR038766">
    <property type="entry name" value="Membrane_comp_ABC_pdt"/>
</dbReference>
<feature type="transmembrane region" description="Helical" evidence="7">
    <location>
        <begin position="294"/>
        <end position="314"/>
    </location>
</feature>
<feature type="transmembrane region" description="Helical" evidence="7">
    <location>
        <begin position="745"/>
        <end position="764"/>
    </location>
</feature>
<feature type="domain" description="ABC3 transporter permease C-terminal" evidence="8">
    <location>
        <begin position="297"/>
        <end position="415"/>
    </location>
</feature>
<dbReference type="EMBL" id="VJON01000013">
    <property type="protein sequence ID" value="TSE34887.1"/>
    <property type="molecule type" value="Genomic_DNA"/>
</dbReference>
<evidence type="ECO:0000313" key="9">
    <source>
        <dbReference type="EMBL" id="TSE34887.1"/>
    </source>
</evidence>
<dbReference type="PANTHER" id="PTHR30287:SF1">
    <property type="entry name" value="INNER MEMBRANE PROTEIN"/>
    <property type="match status" value="1"/>
</dbReference>
<dbReference type="OrthoDB" id="5292592at2"/>
<dbReference type="PANTHER" id="PTHR30287">
    <property type="entry name" value="MEMBRANE COMPONENT OF PREDICTED ABC SUPERFAMILY METABOLITE UPTAKE TRANSPORTER"/>
    <property type="match status" value="1"/>
</dbReference>
<keyword evidence="2" id="KW-1003">Cell membrane</keyword>
<feature type="transmembrane region" description="Helical" evidence="7">
    <location>
        <begin position="385"/>
        <end position="408"/>
    </location>
</feature>
<feature type="transmembrane region" description="Helical" evidence="7">
    <location>
        <begin position="794"/>
        <end position="817"/>
    </location>
</feature>
<feature type="transmembrane region" description="Helical" evidence="7">
    <location>
        <begin position="429"/>
        <end position="448"/>
    </location>
</feature>
<feature type="transmembrane region" description="Helical" evidence="7">
    <location>
        <begin position="351"/>
        <end position="373"/>
    </location>
</feature>
<proteinExistence type="predicted"/>
<keyword evidence="10" id="KW-1185">Reference proteome</keyword>
<dbReference type="Pfam" id="PF02687">
    <property type="entry name" value="FtsX"/>
    <property type="match status" value="2"/>
</dbReference>
<evidence type="ECO:0000313" key="10">
    <source>
        <dbReference type="Proteomes" id="UP000318294"/>
    </source>
</evidence>
<comment type="subcellular location">
    <subcellularLocation>
        <location evidence="1">Cell membrane</location>
        <topology evidence="1">Multi-pass membrane protein</topology>
    </subcellularLocation>
</comment>
<evidence type="ECO:0000256" key="5">
    <source>
        <dbReference type="ARBA" id="ARBA00023136"/>
    </source>
</evidence>
<evidence type="ECO:0000259" key="8">
    <source>
        <dbReference type="Pfam" id="PF02687"/>
    </source>
</evidence>
<name>A0A554XGC2_9BURK</name>
<evidence type="ECO:0000256" key="7">
    <source>
        <dbReference type="SAM" id="Phobius"/>
    </source>
</evidence>
<feature type="transmembrane region" description="Helical" evidence="7">
    <location>
        <begin position="506"/>
        <end position="527"/>
    </location>
</feature>
<gene>
    <name evidence="9" type="ORF">Tchar_01078</name>
</gene>
<comment type="caution">
    <text evidence="9">The sequence shown here is derived from an EMBL/GenBank/DDBJ whole genome shotgun (WGS) entry which is preliminary data.</text>
</comment>
<organism evidence="9 10">
    <name type="scientific">Tepidimonas charontis</name>
    <dbReference type="NCBI Taxonomy" id="2267262"/>
    <lineage>
        <taxon>Bacteria</taxon>
        <taxon>Pseudomonadati</taxon>
        <taxon>Pseudomonadota</taxon>
        <taxon>Betaproteobacteria</taxon>
        <taxon>Burkholderiales</taxon>
        <taxon>Tepidimonas</taxon>
    </lineage>
</organism>
<evidence type="ECO:0000256" key="1">
    <source>
        <dbReference type="ARBA" id="ARBA00004651"/>
    </source>
</evidence>
<feature type="transmembrane region" description="Helical" evidence="7">
    <location>
        <begin position="829"/>
        <end position="851"/>
    </location>
</feature>
<dbReference type="InterPro" id="IPR003838">
    <property type="entry name" value="ABC3_permease_C"/>
</dbReference>
<feature type="region of interest" description="Disordered" evidence="6">
    <location>
        <begin position="1"/>
        <end position="25"/>
    </location>
</feature>
<feature type="transmembrane region" description="Helical" evidence="7">
    <location>
        <begin position="454"/>
        <end position="477"/>
    </location>
</feature>
<dbReference type="AlphaFoldDB" id="A0A554XGC2"/>
<accession>A0A554XGC2</accession>
<feature type="transmembrane region" description="Helical" evidence="7">
    <location>
        <begin position="49"/>
        <end position="70"/>
    </location>
</feature>
<reference evidence="9 10" key="1">
    <citation type="submission" date="2019-07" db="EMBL/GenBank/DDBJ databases">
        <title>Tepidimonas charontis SPSP-6 draft genome.</title>
        <authorList>
            <person name="Da Costa M.S."/>
            <person name="Froufe H.J.C."/>
            <person name="Egas C."/>
            <person name="Albuquerque L."/>
        </authorList>
    </citation>
    <scope>NUCLEOTIDE SEQUENCE [LARGE SCALE GENOMIC DNA]</scope>
    <source>
        <strain evidence="9 10">SPSP-6</strain>
    </source>
</reference>
<evidence type="ECO:0000256" key="6">
    <source>
        <dbReference type="SAM" id="MobiDB-lite"/>
    </source>
</evidence>
<evidence type="ECO:0000256" key="3">
    <source>
        <dbReference type="ARBA" id="ARBA00022692"/>
    </source>
</evidence>
<feature type="domain" description="ABC3 transporter permease C-terminal" evidence="8">
    <location>
        <begin position="745"/>
        <end position="858"/>
    </location>
</feature>
<keyword evidence="3 7" id="KW-0812">Transmembrane</keyword>
<keyword evidence="4 7" id="KW-1133">Transmembrane helix</keyword>
<dbReference type="Proteomes" id="UP000318294">
    <property type="component" value="Unassembled WGS sequence"/>
</dbReference>
<dbReference type="RefSeq" id="WP_144328061.1">
    <property type="nucleotide sequence ID" value="NZ_VJON01000013.1"/>
</dbReference>
<feature type="compositionally biased region" description="Low complexity" evidence="6">
    <location>
        <begin position="1"/>
        <end position="14"/>
    </location>
</feature>
<dbReference type="GO" id="GO:0005886">
    <property type="term" value="C:plasma membrane"/>
    <property type="evidence" value="ECO:0007669"/>
    <property type="project" value="UniProtKB-SubCell"/>
</dbReference>